<evidence type="ECO:0000259" key="3">
    <source>
        <dbReference type="PROSITE" id="PS51837"/>
    </source>
</evidence>
<sequence>MLNNSPDHFLTPVEMTTVPSPQYFSGPELSEEPIFRGTKRSRTEKNTKNQEPQLSSELNLSSLQVSTQQSFNFKRSFTMTSPKRSITSTPFLLANKLKEIQGQSLTLRLNEKLKELEDDSNARKTQEIEIEPLSINEDFRYNSFPQAALENRLVLEGENDSEIPQLRWCAACKGEVKTEVEKTFWASVGIFMSGGVLGCFLLPYMTNSCKGVKVVCHKCRRALA</sequence>
<protein>
    <recommendedName>
        <fullName evidence="3">LITAF domain-containing protein</fullName>
    </recommendedName>
</protein>
<dbReference type="Pfam" id="PF10601">
    <property type="entry name" value="zf-LITAF-like"/>
    <property type="match status" value="1"/>
</dbReference>
<evidence type="ECO:0000313" key="4">
    <source>
        <dbReference type="EMBL" id="OMJ89577.1"/>
    </source>
</evidence>
<reference evidence="4 5" key="1">
    <citation type="submission" date="2016-11" db="EMBL/GenBank/DDBJ databases">
        <title>The macronuclear genome of Stentor coeruleus: a giant cell with tiny introns.</title>
        <authorList>
            <person name="Slabodnick M."/>
            <person name="Ruby J.G."/>
            <person name="Reiff S.B."/>
            <person name="Swart E.C."/>
            <person name="Gosai S."/>
            <person name="Prabakaran S."/>
            <person name="Witkowska E."/>
            <person name="Larue G.E."/>
            <person name="Fisher S."/>
            <person name="Freeman R.M."/>
            <person name="Gunawardena J."/>
            <person name="Chu W."/>
            <person name="Stover N.A."/>
            <person name="Gregory B.D."/>
            <person name="Nowacki M."/>
            <person name="Derisi J."/>
            <person name="Roy S.W."/>
            <person name="Marshall W.F."/>
            <person name="Sood P."/>
        </authorList>
    </citation>
    <scope>NUCLEOTIDE SEQUENCE [LARGE SCALE GENOMIC DNA]</scope>
    <source>
        <strain evidence="4">WM001</strain>
    </source>
</reference>
<comment type="caution">
    <text evidence="4">The sequence shown here is derived from an EMBL/GenBank/DDBJ whole genome shotgun (WGS) entry which is preliminary data.</text>
</comment>
<evidence type="ECO:0000256" key="1">
    <source>
        <dbReference type="SAM" id="MobiDB-lite"/>
    </source>
</evidence>
<organism evidence="4 5">
    <name type="scientific">Stentor coeruleus</name>
    <dbReference type="NCBI Taxonomy" id="5963"/>
    <lineage>
        <taxon>Eukaryota</taxon>
        <taxon>Sar</taxon>
        <taxon>Alveolata</taxon>
        <taxon>Ciliophora</taxon>
        <taxon>Postciliodesmatophora</taxon>
        <taxon>Heterotrichea</taxon>
        <taxon>Heterotrichida</taxon>
        <taxon>Stentoridae</taxon>
        <taxon>Stentor</taxon>
    </lineage>
</organism>
<gene>
    <name evidence="4" type="ORF">SteCoe_8284</name>
</gene>
<dbReference type="InterPro" id="IPR006629">
    <property type="entry name" value="LITAF"/>
</dbReference>
<proteinExistence type="predicted"/>
<keyword evidence="5" id="KW-1185">Reference proteome</keyword>
<dbReference type="EMBL" id="MPUH01000123">
    <property type="protein sequence ID" value="OMJ89577.1"/>
    <property type="molecule type" value="Genomic_DNA"/>
</dbReference>
<evidence type="ECO:0000256" key="2">
    <source>
        <dbReference type="SAM" id="Phobius"/>
    </source>
</evidence>
<dbReference type="Proteomes" id="UP000187209">
    <property type="component" value="Unassembled WGS sequence"/>
</dbReference>
<evidence type="ECO:0000313" key="5">
    <source>
        <dbReference type="Proteomes" id="UP000187209"/>
    </source>
</evidence>
<accession>A0A1R2CKQ0</accession>
<feature type="region of interest" description="Disordered" evidence="1">
    <location>
        <begin position="1"/>
        <end position="60"/>
    </location>
</feature>
<keyword evidence="2" id="KW-0812">Transmembrane</keyword>
<keyword evidence="2" id="KW-1133">Transmembrane helix</keyword>
<keyword evidence="2" id="KW-0472">Membrane</keyword>
<dbReference type="PROSITE" id="PS51837">
    <property type="entry name" value="LITAF"/>
    <property type="match status" value="1"/>
</dbReference>
<name>A0A1R2CKQ0_9CILI</name>
<feature type="transmembrane region" description="Helical" evidence="2">
    <location>
        <begin position="184"/>
        <end position="204"/>
    </location>
</feature>
<dbReference type="OrthoDB" id="4713066at2759"/>
<dbReference type="SMART" id="SM00714">
    <property type="entry name" value="LITAF"/>
    <property type="match status" value="1"/>
</dbReference>
<feature type="domain" description="LITAF" evidence="3">
    <location>
        <begin position="149"/>
        <end position="224"/>
    </location>
</feature>
<dbReference type="AlphaFoldDB" id="A0A1R2CKQ0"/>